<dbReference type="InterPro" id="IPR004381">
    <property type="entry name" value="Glycerate_kinase"/>
</dbReference>
<dbReference type="NCBIfam" id="TIGR00045">
    <property type="entry name" value="glycerate kinase"/>
    <property type="match status" value="1"/>
</dbReference>
<reference evidence="4" key="1">
    <citation type="submission" date="2018-08" db="EMBL/GenBank/DDBJ databases">
        <authorList>
            <person name="Ashton P.M."/>
            <person name="Dallman T."/>
            <person name="Nair S."/>
            <person name="De Pinna E."/>
            <person name="Peters T."/>
            <person name="Grant K."/>
        </authorList>
    </citation>
    <scope>NUCLEOTIDE SEQUENCE</scope>
    <source>
        <strain evidence="4">235134</strain>
    </source>
</reference>
<name>A0A5W4NHD0_SALEN</name>
<dbReference type="GO" id="GO:0008887">
    <property type="term" value="F:glycerate kinase activity"/>
    <property type="evidence" value="ECO:0007669"/>
    <property type="project" value="InterPro"/>
</dbReference>
<dbReference type="EMBL" id="AAHJPO010000308">
    <property type="protein sequence ID" value="EBW9062709.1"/>
    <property type="molecule type" value="Genomic_DNA"/>
</dbReference>
<dbReference type="InterPro" id="IPR018197">
    <property type="entry name" value="Glycerate_kinase_RE-like"/>
</dbReference>
<proteinExistence type="inferred from homology"/>
<evidence type="ECO:0000313" key="4">
    <source>
        <dbReference type="EMBL" id="EBW9062709.1"/>
    </source>
</evidence>
<evidence type="ECO:0000256" key="2">
    <source>
        <dbReference type="ARBA" id="ARBA00022679"/>
    </source>
</evidence>
<comment type="caution">
    <text evidence="4">The sequence shown here is derived from an EMBL/GenBank/DDBJ whole genome shotgun (WGS) entry which is preliminary data.</text>
</comment>
<keyword evidence="3 4" id="KW-0418">Kinase</keyword>
<comment type="similarity">
    <text evidence="1">Belongs to the glycerate kinase type-1 family.</text>
</comment>
<dbReference type="SUPFAM" id="SSF110738">
    <property type="entry name" value="Glycerate kinase I"/>
    <property type="match status" value="1"/>
</dbReference>
<protein>
    <submittedName>
        <fullName evidence="4">Glycerate kinase</fullName>
    </submittedName>
</protein>
<feature type="non-terminal residue" evidence="4">
    <location>
        <position position="286"/>
    </location>
</feature>
<evidence type="ECO:0000256" key="3">
    <source>
        <dbReference type="ARBA" id="ARBA00022777"/>
    </source>
</evidence>
<keyword evidence="2" id="KW-0808">Transferase</keyword>
<gene>
    <name evidence="4" type="ORF">BZS58_24110</name>
</gene>
<organism evidence="4">
    <name type="scientific">Salmonella enteritidis</name>
    <dbReference type="NCBI Taxonomy" id="149539"/>
    <lineage>
        <taxon>Bacteria</taxon>
        <taxon>Pseudomonadati</taxon>
        <taxon>Pseudomonadota</taxon>
        <taxon>Gammaproteobacteria</taxon>
        <taxon>Enterobacterales</taxon>
        <taxon>Enterobacteriaceae</taxon>
        <taxon>Salmonella</taxon>
    </lineage>
</organism>
<dbReference type="PANTHER" id="PTHR21599">
    <property type="entry name" value="GLYCERATE KINASE"/>
    <property type="match status" value="1"/>
</dbReference>
<dbReference type="InterPro" id="IPR018193">
    <property type="entry name" value="Glyc_kinase_flavodox-like_fold"/>
</dbReference>
<dbReference type="GO" id="GO:0031388">
    <property type="term" value="P:organic acid phosphorylation"/>
    <property type="evidence" value="ECO:0007669"/>
    <property type="project" value="InterPro"/>
</dbReference>
<dbReference type="InterPro" id="IPR036129">
    <property type="entry name" value="Glycerate_kinase_sf"/>
</dbReference>
<dbReference type="Pfam" id="PF02595">
    <property type="entry name" value="Gly_kinase"/>
    <property type="match status" value="1"/>
</dbReference>
<dbReference type="PANTHER" id="PTHR21599:SF7">
    <property type="entry name" value="GLYCERATE 2-KINASE"/>
    <property type="match status" value="1"/>
</dbReference>
<dbReference type="AlphaFoldDB" id="A0A5W4NHD0"/>
<dbReference type="Gene3D" id="3.40.50.10350">
    <property type="entry name" value="Glycerate kinase, domain 1"/>
    <property type="match status" value="1"/>
</dbReference>
<accession>A0A5W4NHD0</accession>
<sequence length="286" mass="29414">MKIVIAPDSFKESLSAMAVAEAIEKGFREIYPDADYVKVPMADGGEGTVQSMVEASGGRYIDQWVQGPLGQPVAARWGMLGDSDTAVIEMAAASGLHHVSPELRNPLNTTSYGTGELIVAALERGVKRIILGIGGSATNDGGAGMMQALGVILRDKQGRSLSPGGEALAALASIDLSGCHPLLRKVSITVACDVNNPLCGPQGASAIFGPQKGATAEMVNTLDAALENWGRHIYQATGREVINAPGAGAAGGMGAALLGLLNAELRAGVEIVVETLQLEQAVKDAD</sequence>
<evidence type="ECO:0000256" key="1">
    <source>
        <dbReference type="ARBA" id="ARBA00006284"/>
    </source>
</evidence>
<dbReference type="Gene3D" id="3.90.1510.10">
    <property type="entry name" value="Glycerate kinase, domain 2"/>
    <property type="match status" value="1"/>
</dbReference>